<dbReference type="Proteomes" id="UP000637788">
    <property type="component" value="Unassembled WGS sequence"/>
</dbReference>
<comment type="caution">
    <text evidence="2">The sequence shown here is derived from an EMBL/GenBank/DDBJ whole genome shotgun (WGS) entry which is preliminary data.</text>
</comment>
<feature type="compositionally biased region" description="Basic and acidic residues" evidence="1">
    <location>
        <begin position="76"/>
        <end position="88"/>
    </location>
</feature>
<evidence type="ECO:0000256" key="1">
    <source>
        <dbReference type="SAM" id="MobiDB-lite"/>
    </source>
</evidence>
<gene>
    <name evidence="2" type="ORF">GCM10010094_21850</name>
</gene>
<feature type="region of interest" description="Disordered" evidence="1">
    <location>
        <begin position="63"/>
        <end position="88"/>
    </location>
</feature>
<dbReference type="RefSeq" id="WP_189321664.1">
    <property type="nucleotide sequence ID" value="NZ_BMPQ01000004.1"/>
</dbReference>
<dbReference type="AlphaFoldDB" id="A0A917VCD9"/>
<organism evidence="2 3">
    <name type="scientific">Streptomyces flaveus</name>
    <dbReference type="NCBI Taxonomy" id="66370"/>
    <lineage>
        <taxon>Bacteria</taxon>
        <taxon>Bacillati</taxon>
        <taxon>Actinomycetota</taxon>
        <taxon>Actinomycetes</taxon>
        <taxon>Kitasatosporales</taxon>
        <taxon>Streptomycetaceae</taxon>
        <taxon>Streptomyces</taxon>
        <taxon>Streptomyces aurantiacus group</taxon>
    </lineage>
</organism>
<evidence type="ECO:0000313" key="3">
    <source>
        <dbReference type="Proteomes" id="UP000637788"/>
    </source>
</evidence>
<accession>A0A917VCD9</accession>
<sequence>MKIGLVLRDLHREERELARELLHTAERHKTSHDIHHLALDLADWSHRHIRELAELAERYDVALDPEPDDGPGPVGRLREKGSEIIGRRSEAGRRGDAGLLLLRDLRRICQQASAVSVDWELVAQAAQATSDDQLLDLAQRCHPDTLRQLRWANAELKETSPQVLTS</sequence>
<keyword evidence="3" id="KW-1185">Reference proteome</keyword>
<proteinExistence type="predicted"/>
<dbReference type="EMBL" id="BMPQ01000004">
    <property type="protein sequence ID" value="GGK61001.1"/>
    <property type="molecule type" value="Genomic_DNA"/>
</dbReference>
<reference evidence="2" key="1">
    <citation type="journal article" date="2014" name="Int. J. Syst. Evol. Microbiol.">
        <title>Complete genome sequence of Corynebacterium casei LMG S-19264T (=DSM 44701T), isolated from a smear-ripened cheese.</title>
        <authorList>
            <consortium name="US DOE Joint Genome Institute (JGI-PGF)"/>
            <person name="Walter F."/>
            <person name="Albersmeier A."/>
            <person name="Kalinowski J."/>
            <person name="Ruckert C."/>
        </authorList>
    </citation>
    <scope>NUCLEOTIDE SEQUENCE</scope>
    <source>
        <strain evidence="2">JCM 3035</strain>
    </source>
</reference>
<name>A0A917VCD9_9ACTN</name>
<reference evidence="2" key="2">
    <citation type="submission" date="2020-09" db="EMBL/GenBank/DDBJ databases">
        <authorList>
            <person name="Sun Q."/>
            <person name="Ohkuma M."/>
        </authorList>
    </citation>
    <scope>NUCLEOTIDE SEQUENCE</scope>
    <source>
        <strain evidence="2">JCM 3035</strain>
    </source>
</reference>
<protein>
    <submittedName>
        <fullName evidence="2">Uncharacterized protein</fullName>
    </submittedName>
</protein>
<evidence type="ECO:0000313" key="2">
    <source>
        <dbReference type="EMBL" id="GGK61001.1"/>
    </source>
</evidence>